<evidence type="ECO:0000313" key="1">
    <source>
        <dbReference type="EMBL" id="MFC4033118.1"/>
    </source>
</evidence>
<dbReference type="InterPro" id="IPR023213">
    <property type="entry name" value="CAT-like_dom_sf"/>
</dbReference>
<evidence type="ECO:0008006" key="3">
    <source>
        <dbReference type="Google" id="ProtNLM"/>
    </source>
</evidence>
<dbReference type="SUPFAM" id="SSF52777">
    <property type="entry name" value="CoA-dependent acyltransferases"/>
    <property type="match status" value="1"/>
</dbReference>
<organism evidence="1 2">
    <name type="scientific">Streptomyces polygonati</name>
    <dbReference type="NCBI Taxonomy" id="1617087"/>
    <lineage>
        <taxon>Bacteria</taxon>
        <taxon>Bacillati</taxon>
        <taxon>Actinomycetota</taxon>
        <taxon>Actinomycetes</taxon>
        <taxon>Kitasatosporales</taxon>
        <taxon>Streptomycetaceae</taxon>
        <taxon>Streptomyces</taxon>
    </lineage>
</organism>
<protein>
    <recommendedName>
        <fullName evidence="3">Condensation domain-containing protein</fullName>
    </recommendedName>
</protein>
<comment type="caution">
    <text evidence="1">The sequence shown here is derived from an EMBL/GenBank/DDBJ whole genome shotgun (WGS) entry which is preliminary data.</text>
</comment>
<name>A0ABV8HPL9_9ACTN</name>
<keyword evidence="2" id="KW-1185">Reference proteome</keyword>
<gene>
    <name evidence="1" type="ORF">ACFO3J_16720</name>
</gene>
<dbReference type="Proteomes" id="UP001595765">
    <property type="component" value="Unassembled WGS sequence"/>
</dbReference>
<dbReference type="EMBL" id="JBHSBB010000010">
    <property type="protein sequence ID" value="MFC4033118.1"/>
    <property type="molecule type" value="Genomic_DNA"/>
</dbReference>
<accession>A0ABV8HPL9</accession>
<sequence>MAVIELPDGAHQFVLTIHHAIADGTSAMALLAQVWESCAARTTGRRPDLPPPAQGLPDPVEDHFLARLAPADIDSYLARRATRMRALSPLGVPAREAGREGDRPETGVHLLGIELTSAQSPRLMLIPGVPGPGCFSPSPTAVRGPAAACSGRSIARRTCATDRMITYR</sequence>
<reference evidence="2" key="1">
    <citation type="journal article" date="2019" name="Int. J. Syst. Evol. Microbiol.">
        <title>The Global Catalogue of Microorganisms (GCM) 10K type strain sequencing project: providing services to taxonomists for standard genome sequencing and annotation.</title>
        <authorList>
            <consortium name="The Broad Institute Genomics Platform"/>
            <consortium name="The Broad Institute Genome Sequencing Center for Infectious Disease"/>
            <person name="Wu L."/>
            <person name="Ma J."/>
        </authorList>
    </citation>
    <scope>NUCLEOTIDE SEQUENCE [LARGE SCALE GENOMIC DNA]</scope>
    <source>
        <strain evidence="2">CGMCC 4.7237</strain>
    </source>
</reference>
<evidence type="ECO:0000313" key="2">
    <source>
        <dbReference type="Proteomes" id="UP001595765"/>
    </source>
</evidence>
<dbReference type="Gene3D" id="3.30.559.10">
    <property type="entry name" value="Chloramphenicol acetyltransferase-like domain"/>
    <property type="match status" value="1"/>
</dbReference>
<dbReference type="RefSeq" id="WP_386430165.1">
    <property type="nucleotide sequence ID" value="NZ_JBHSBB010000010.1"/>
</dbReference>
<proteinExistence type="predicted"/>